<dbReference type="EMBL" id="JAMBQA010000003">
    <property type="protein sequence ID" value="MDG0846073.1"/>
    <property type="molecule type" value="Genomic_DNA"/>
</dbReference>
<comment type="caution">
    <text evidence="1">The sequence shown here is derived from an EMBL/GenBank/DDBJ whole genome shotgun (WGS) entry which is preliminary data.</text>
</comment>
<gene>
    <name evidence="2" type="ORF">ASS94_06840</name>
    <name evidence="1" type="ORF">M4L89_07520</name>
</gene>
<proteinExistence type="predicted"/>
<keyword evidence="4" id="KW-1185">Reference proteome</keyword>
<dbReference type="EMBL" id="LNPX01000027">
    <property type="protein sequence ID" value="OEK56811.1"/>
    <property type="molecule type" value="Genomic_DNA"/>
</dbReference>
<name>A0A1E5TJE1_9STAP</name>
<dbReference type="GeneID" id="69847082"/>
<evidence type="ECO:0000313" key="3">
    <source>
        <dbReference type="Proteomes" id="UP000095464"/>
    </source>
</evidence>
<evidence type="ECO:0008006" key="5">
    <source>
        <dbReference type="Google" id="ProtNLM"/>
    </source>
</evidence>
<dbReference type="Proteomes" id="UP001152422">
    <property type="component" value="Unassembled WGS sequence"/>
</dbReference>
<reference evidence="1" key="3">
    <citation type="submission" date="2022-05" db="EMBL/GenBank/DDBJ databases">
        <title>Comparative genomics of Staphylococcus equorum isolates.</title>
        <authorList>
            <person name="Luelf R.H."/>
        </authorList>
    </citation>
    <scope>NUCLEOTIDE SEQUENCE</scope>
    <source>
        <strain evidence="1">TMW 2.2497</strain>
    </source>
</reference>
<reference evidence="2" key="2">
    <citation type="submission" date="2015-11" db="EMBL/GenBank/DDBJ databases">
        <authorList>
            <person name="Wolfe B.E."/>
        </authorList>
    </citation>
    <scope>NUCLEOTIDE SEQUENCE</scope>
    <source>
        <strain evidence="2">738_7</strain>
    </source>
</reference>
<accession>A0A1E5TJE1</accession>
<evidence type="ECO:0000313" key="4">
    <source>
        <dbReference type="Proteomes" id="UP001152422"/>
    </source>
</evidence>
<dbReference type="AlphaFoldDB" id="A0A1E5TJE1"/>
<reference evidence="3" key="1">
    <citation type="submission" date="2015-11" db="EMBL/GenBank/DDBJ databases">
        <title>Genomic diversity of Staphylococcus saprophyticus strains from urinary tract infections, animal surfaces, and fermented foods.</title>
        <authorList>
            <person name="Wolfe B.E."/>
        </authorList>
    </citation>
    <scope>NUCLEOTIDE SEQUENCE [LARGE SCALE GENOMIC DNA]</scope>
    <source>
        <strain evidence="3">738_7</strain>
    </source>
</reference>
<dbReference type="RefSeq" id="WP_002511894.1">
    <property type="nucleotide sequence ID" value="NZ_CP066013.1"/>
</dbReference>
<sequence>MKIEQCIEDFIKSIIKKDPELFCSLLCPKDLSLLRKKLYIKTGHLGVNRYIKDKYLKKLTRLVTTFYKYEYFKDGDKYIVKYSFDQNNSYLKTEFKIVGDQNTPLFNLNINKMQVKFFNHPSTVGDVHAT</sequence>
<dbReference type="Proteomes" id="UP000095464">
    <property type="component" value="Unassembled WGS sequence"/>
</dbReference>
<protein>
    <recommendedName>
        <fullName evidence="5">Nuclear transport factor 2 family protein</fullName>
    </recommendedName>
</protein>
<organism evidence="1 4">
    <name type="scientific">Staphylococcus equorum</name>
    <dbReference type="NCBI Taxonomy" id="246432"/>
    <lineage>
        <taxon>Bacteria</taxon>
        <taxon>Bacillati</taxon>
        <taxon>Bacillota</taxon>
        <taxon>Bacilli</taxon>
        <taxon>Bacillales</taxon>
        <taxon>Staphylococcaceae</taxon>
        <taxon>Staphylococcus</taxon>
    </lineage>
</organism>
<evidence type="ECO:0000313" key="1">
    <source>
        <dbReference type="EMBL" id="MDG0846073.1"/>
    </source>
</evidence>
<evidence type="ECO:0000313" key="2">
    <source>
        <dbReference type="EMBL" id="OEK56811.1"/>
    </source>
</evidence>